<dbReference type="InterPro" id="IPR018511">
    <property type="entry name" value="Hemolysin-typ_Ca-bd_CS"/>
</dbReference>
<proteinExistence type="predicted"/>
<dbReference type="RefSeq" id="WP_349759015.1">
    <property type="nucleotide sequence ID" value="NZ_JBEGCI010000010.1"/>
</dbReference>
<keyword evidence="1" id="KW-0106">Calcium</keyword>
<dbReference type="PROSITE" id="PS00330">
    <property type="entry name" value="HEMOLYSIN_CALCIUM"/>
    <property type="match status" value="1"/>
</dbReference>
<evidence type="ECO:0000313" key="2">
    <source>
        <dbReference type="EMBL" id="MEQ6889490.1"/>
    </source>
</evidence>
<dbReference type="PRINTS" id="PR00313">
    <property type="entry name" value="CABNDNGRPT"/>
</dbReference>
<organism evidence="2 3">
    <name type="scientific">Halomonas pelophila</name>
    <dbReference type="NCBI Taxonomy" id="3151122"/>
    <lineage>
        <taxon>Bacteria</taxon>
        <taxon>Pseudomonadati</taxon>
        <taxon>Pseudomonadota</taxon>
        <taxon>Gammaproteobacteria</taxon>
        <taxon>Oceanospirillales</taxon>
        <taxon>Halomonadaceae</taxon>
        <taxon>Halomonas</taxon>
    </lineage>
</organism>
<dbReference type="Proteomes" id="UP001472978">
    <property type="component" value="Unassembled WGS sequence"/>
</dbReference>
<dbReference type="InterPro" id="IPR019960">
    <property type="entry name" value="T1SS_VCA0849"/>
</dbReference>
<gene>
    <name evidence="2" type="ORF">ABE957_12490</name>
</gene>
<dbReference type="NCBIfam" id="TIGR03661">
    <property type="entry name" value="T1SS_VCA0849"/>
    <property type="match status" value="1"/>
</dbReference>
<name>A0ABV1N705_9GAMM</name>
<protein>
    <submittedName>
        <fullName evidence="2">Type I secretion C-terminal target domain-containing protein</fullName>
    </submittedName>
</protein>
<comment type="caution">
    <text evidence="2">The sequence shown here is derived from an EMBL/GenBank/DDBJ whole genome shotgun (WGS) entry which is preliminary data.</text>
</comment>
<dbReference type="Pfam" id="PF00353">
    <property type="entry name" value="HemolysinCabind"/>
    <property type="match status" value="1"/>
</dbReference>
<dbReference type="InterPro" id="IPR011049">
    <property type="entry name" value="Serralysin-like_metalloprot_C"/>
</dbReference>
<dbReference type="InterPro" id="IPR001343">
    <property type="entry name" value="Hemolysn_Ca-bd"/>
</dbReference>
<keyword evidence="3" id="KW-1185">Reference proteome</keyword>
<sequence>PTADNSTNTINNAESFGYTVTDANGNSSTGTLTVDIIDDVPVINSVMDAVLSSANRAAFSGLYSADFGADGLDYMSAVLGSSGYFSGEMVSFEKSEPDENGMVKVGVVSGSGVDAVFEFGFYYTSITNAVSEGGDGSTVISAFSDPVDPDGSSFFKLTVNADGTYTFDLVSVQVLSTRTATGGDFTAEGPTGFKALPDGTLKILGFDGDEAAVVNASNIGIGVDQTTISEGERLRLEFTNPQTQIDVRTVQWGGSGTVEISVTVDGDVFDFDPAGGIQNLTFGKPDIDPHIVVIVDADKAGSWEYVEADAAYTLYVAESFNTVDIKNVEFDQGKGGVKFGINNIVFDGEVTVEDLALNFNLSATDGDGDVFELEDSLTIGMVEESVDVDASLVDGVDNNEGVVLVGNGENDNLIGGDGDDILIGGHGDDTFSGFAGADTFAWQFGDGGDQGQPGSPATDLVTDFNLNEVDEGDVLQLSDLLQGSETASADFANYLHAVDDGQGNTLLHVSTSGAFGDGFSSAESDQIIALNGVSMEGANSTAFIQSLITDGQLDIE</sequence>
<dbReference type="Gene3D" id="2.150.10.10">
    <property type="entry name" value="Serralysin-like metalloprotease, C-terminal"/>
    <property type="match status" value="1"/>
</dbReference>
<accession>A0ABV1N705</accession>
<reference evidence="2 3" key="1">
    <citation type="submission" date="2024-05" db="EMBL/GenBank/DDBJ databases">
        <title>Halomonas sp. CS7 16S ribosomal RNA gene Genome sequencing and assembly.</title>
        <authorList>
            <person name="Yook S."/>
        </authorList>
    </citation>
    <scope>NUCLEOTIDE SEQUENCE [LARGE SCALE GENOMIC DNA]</scope>
    <source>
        <strain evidence="2 3">CS7</strain>
    </source>
</reference>
<evidence type="ECO:0000256" key="1">
    <source>
        <dbReference type="ARBA" id="ARBA00022837"/>
    </source>
</evidence>
<evidence type="ECO:0000313" key="3">
    <source>
        <dbReference type="Proteomes" id="UP001472978"/>
    </source>
</evidence>
<dbReference type="EMBL" id="JBEGCI010000010">
    <property type="protein sequence ID" value="MEQ6889490.1"/>
    <property type="molecule type" value="Genomic_DNA"/>
</dbReference>
<feature type="non-terminal residue" evidence="2">
    <location>
        <position position="1"/>
    </location>
</feature>
<dbReference type="SUPFAM" id="SSF51120">
    <property type="entry name" value="beta-Roll"/>
    <property type="match status" value="1"/>
</dbReference>